<comment type="similarity">
    <text evidence="7">Belongs to the transglycosylase MltG family.</text>
</comment>
<comment type="function">
    <text evidence="7">Functions as a peptidoglycan terminase that cleaves nascent peptidoglycan strands endolytically to terminate their elongation.</text>
</comment>
<evidence type="ECO:0000256" key="1">
    <source>
        <dbReference type="ARBA" id="ARBA00022475"/>
    </source>
</evidence>
<evidence type="ECO:0000256" key="5">
    <source>
        <dbReference type="ARBA" id="ARBA00023239"/>
    </source>
</evidence>
<evidence type="ECO:0000313" key="10">
    <source>
        <dbReference type="Proteomes" id="UP000323142"/>
    </source>
</evidence>
<evidence type="ECO:0000256" key="3">
    <source>
        <dbReference type="ARBA" id="ARBA00022989"/>
    </source>
</evidence>
<protein>
    <recommendedName>
        <fullName evidence="7">Endolytic murein transglycosylase</fullName>
        <ecNumber evidence="7">4.2.2.29</ecNumber>
    </recommendedName>
    <alternativeName>
        <fullName evidence="7">Peptidoglycan lytic transglycosylase</fullName>
    </alternativeName>
    <alternativeName>
        <fullName evidence="7">Peptidoglycan polymerization terminase</fullName>
    </alternativeName>
</protein>
<keyword evidence="2 7" id="KW-0812">Transmembrane</keyword>
<dbReference type="CDD" id="cd08010">
    <property type="entry name" value="MltG_like"/>
    <property type="match status" value="1"/>
</dbReference>
<sequence length="521" mass="55710">MFGRRKDAPPPPPPASPSTSGQMRMAPRSPSEAIKPTTAPPPPPKVRRPRGGLLSSMSAALSLVLFLAVGAMLAVTFVSRQAGEAGPLAMDKVVLIPRNTGVNEIAELLRREGVIAQPTLFELYALLNRQRGALRAGEYQFKANVSIDGALDVLTSGRSILHSFSVPEGLTSQQIIARMMENEILTGEVAEVPPEGSLLPDTYKFERGMTRQQLVASMQSQQRQALNQIWSRRASDLPIKTPQELVILASIVEKETGRADERTRVAGVFVNRLNKRMRLQSDPTIVYGLVGGKGTLGRGITRAEIDRPTPYNTYAVDGLPPGPIANPGRAAMEAVASPSRTRDLYFVADGTGGHAFAESYEQHQRNVARWRQVERSRDAGQAGAAAVDRVEPPPPETRGDAPAAASAFTAAGLPGPARTGSNPADPIAGTARDPLLNNTFDLNSPKNVPIAEEPPAPGRRTGERTKPANGQAERAARREAAKPAPKPDTADKPAVAEKPAPRRQQQRAQPAQAPAQAPAEN</sequence>
<evidence type="ECO:0000256" key="8">
    <source>
        <dbReference type="SAM" id="MobiDB-lite"/>
    </source>
</evidence>
<evidence type="ECO:0000256" key="6">
    <source>
        <dbReference type="ARBA" id="ARBA00023316"/>
    </source>
</evidence>
<organism evidence="9 10">
    <name type="scientific">Salinarimonas soli</name>
    <dbReference type="NCBI Taxonomy" id="1638099"/>
    <lineage>
        <taxon>Bacteria</taxon>
        <taxon>Pseudomonadati</taxon>
        <taxon>Pseudomonadota</taxon>
        <taxon>Alphaproteobacteria</taxon>
        <taxon>Hyphomicrobiales</taxon>
        <taxon>Salinarimonadaceae</taxon>
        <taxon>Salinarimonas</taxon>
    </lineage>
</organism>
<dbReference type="EC" id="4.2.2.29" evidence="7"/>
<comment type="catalytic activity">
    <reaction evidence="7">
        <text>a peptidoglycan chain = a peptidoglycan chain with N-acetyl-1,6-anhydromuramyl-[peptide] at the reducing end + a peptidoglycan chain with N-acetylglucosamine at the non-reducing end.</text>
        <dbReference type="EC" id="4.2.2.29"/>
    </reaction>
</comment>
<name>A0A5B2VBR6_9HYPH</name>
<dbReference type="AlphaFoldDB" id="A0A5B2VBR6"/>
<feature type="compositionally biased region" description="Polar residues" evidence="8">
    <location>
        <begin position="436"/>
        <end position="446"/>
    </location>
</feature>
<dbReference type="GO" id="GO:0008932">
    <property type="term" value="F:lytic endotransglycosylase activity"/>
    <property type="evidence" value="ECO:0007669"/>
    <property type="project" value="UniProtKB-UniRule"/>
</dbReference>
<keyword evidence="10" id="KW-1185">Reference proteome</keyword>
<keyword evidence="1 7" id="KW-1003">Cell membrane</keyword>
<proteinExistence type="inferred from homology"/>
<dbReference type="NCBIfam" id="TIGR00247">
    <property type="entry name" value="endolytic transglycosylase MltG"/>
    <property type="match status" value="1"/>
</dbReference>
<comment type="caution">
    <text evidence="9">The sequence shown here is derived from an EMBL/GenBank/DDBJ whole genome shotgun (WGS) entry which is preliminary data.</text>
</comment>
<comment type="subcellular location">
    <subcellularLocation>
        <location evidence="7">Cell inner membrane</location>
        <topology evidence="7">Single-pass membrane protein</topology>
    </subcellularLocation>
</comment>
<keyword evidence="5 7" id="KW-0456">Lyase</keyword>
<dbReference type="Pfam" id="PF02618">
    <property type="entry name" value="YceG"/>
    <property type="match status" value="1"/>
</dbReference>
<feature type="region of interest" description="Disordered" evidence="8">
    <location>
        <begin position="372"/>
        <end position="521"/>
    </location>
</feature>
<reference evidence="9 10" key="2">
    <citation type="submission" date="2019-09" db="EMBL/GenBank/DDBJ databases">
        <authorList>
            <person name="Jin C."/>
        </authorList>
    </citation>
    <scope>NUCLEOTIDE SEQUENCE [LARGE SCALE GENOMIC DNA]</scope>
    <source>
        <strain evidence="9 10">BN140002</strain>
    </source>
</reference>
<feature type="transmembrane region" description="Helical" evidence="7">
    <location>
        <begin position="53"/>
        <end position="78"/>
    </location>
</feature>
<dbReference type="EMBL" id="VUOA01000025">
    <property type="protein sequence ID" value="KAA2236551.1"/>
    <property type="molecule type" value="Genomic_DNA"/>
</dbReference>
<keyword evidence="7" id="KW-0997">Cell inner membrane</keyword>
<evidence type="ECO:0000313" key="9">
    <source>
        <dbReference type="EMBL" id="KAA2236551.1"/>
    </source>
</evidence>
<keyword evidence="4 7" id="KW-0472">Membrane</keyword>
<dbReference type="Gene3D" id="3.30.160.60">
    <property type="entry name" value="Classic Zinc Finger"/>
    <property type="match status" value="1"/>
</dbReference>
<feature type="compositionally biased region" description="Low complexity" evidence="8">
    <location>
        <begin position="401"/>
        <end position="411"/>
    </location>
</feature>
<dbReference type="PANTHER" id="PTHR30518">
    <property type="entry name" value="ENDOLYTIC MUREIN TRANSGLYCOSYLASE"/>
    <property type="match status" value="1"/>
</dbReference>
<evidence type="ECO:0000256" key="4">
    <source>
        <dbReference type="ARBA" id="ARBA00023136"/>
    </source>
</evidence>
<keyword evidence="3 7" id="KW-1133">Transmembrane helix</keyword>
<dbReference type="Gene3D" id="3.30.1490.480">
    <property type="entry name" value="Endolytic murein transglycosylase"/>
    <property type="match status" value="1"/>
</dbReference>
<dbReference type="PANTHER" id="PTHR30518:SF2">
    <property type="entry name" value="ENDOLYTIC MUREIN TRANSGLYCOSYLASE"/>
    <property type="match status" value="1"/>
</dbReference>
<dbReference type="Proteomes" id="UP000323142">
    <property type="component" value="Unassembled WGS sequence"/>
</dbReference>
<accession>A0A5B2VBR6</accession>
<dbReference type="OrthoDB" id="9814591at2"/>
<evidence type="ECO:0000256" key="2">
    <source>
        <dbReference type="ARBA" id="ARBA00022692"/>
    </source>
</evidence>
<evidence type="ECO:0000256" key="7">
    <source>
        <dbReference type="HAMAP-Rule" id="MF_02065"/>
    </source>
</evidence>
<dbReference type="GO" id="GO:0005886">
    <property type="term" value="C:plasma membrane"/>
    <property type="evidence" value="ECO:0007669"/>
    <property type="project" value="UniProtKB-SubCell"/>
</dbReference>
<reference evidence="9 10" key="1">
    <citation type="submission" date="2019-09" db="EMBL/GenBank/DDBJ databases">
        <title>Salinarimonas rosea gen. nov., sp. nov., a new member of the a-2 subgroup of the Proteobacteria.</title>
        <authorList>
            <person name="Liu J."/>
        </authorList>
    </citation>
    <scope>NUCLEOTIDE SEQUENCE [LARGE SCALE GENOMIC DNA]</scope>
    <source>
        <strain evidence="9 10">BN140002</strain>
    </source>
</reference>
<dbReference type="InterPro" id="IPR003770">
    <property type="entry name" value="MLTG-like"/>
</dbReference>
<dbReference type="HAMAP" id="MF_02065">
    <property type="entry name" value="MltG"/>
    <property type="match status" value="1"/>
</dbReference>
<dbReference type="GO" id="GO:0009252">
    <property type="term" value="P:peptidoglycan biosynthetic process"/>
    <property type="evidence" value="ECO:0007669"/>
    <property type="project" value="UniProtKB-UniRule"/>
</dbReference>
<feature type="compositionally biased region" description="Low complexity" evidence="8">
    <location>
        <begin position="502"/>
        <end position="521"/>
    </location>
</feature>
<dbReference type="GO" id="GO:0071555">
    <property type="term" value="P:cell wall organization"/>
    <property type="evidence" value="ECO:0007669"/>
    <property type="project" value="UniProtKB-KW"/>
</dbReference>
<feature type="region of interest" description="Disordered" evidence="8">
    <location>
        <begin position="1"/>
        <end position="51"/>
    </location>
</feature>
<feature type="site" description="Important for catalytic activity" evidence="7">
    <location>
        <position position="255"/>
    </location>
</feature>
<gene>
    <name evidence="7 9" type="primary">mltG</name>
    <name evidence="9" type="ORF">F0L46_13825</name>
</gene>
<keyword evidence="6 7" id="KW-0961">Cell wall biogenesis/degradation</keyword>